<reference evidence="2" key="1">
    <citation type="submission" date="2017-01" db="EMBL/GenBank/DDBJ databases">
        <title>Comparative genomics of anhydrobiosis in the tardigrade Hypsibius dujardini.</title>
        <authorList>
            <person name="Yoshida Y."/>
            <person name="Koutsovoulos G."/>
            <person name="Laetsch D."/>
            <person name="Stevens L."/>
            <person name="Kumar S."/>
            <person name="Horikawa D."/>
            <person name="Ishino K."/>
            <person name="Komine S."/>
            <person name="Tomita M."/>
            <person name="Blaxter M."/>
            <person name="Arakawa K."/>
        </authorList>
    </citation>
    <scope>NUCLEOTIDE SEQUENCE [LARGE SCALE GENOMIC DNA]</scope>
    <source>
        <strain evidence="2">Z151</strain>
    </source>
</reference>
<proteinExistence type="predicted"/>
<name>A0A1W0X2K5_HYPEX</name>
<gene>
    <name evidence="1" type="ORF">BV898_04301</name>
</gene>
<comment type="caution">
    <text evidence="1">The sequence shown here is derived from an EMBL/GenBank/DDBJ whole genome shotgun (WGS) entry which is preliminary data.</text>
</comment>
<evidence type="ECO:0000313" key="1">
    <source>
        <dbReference type="EMBL" id="OQV21723.1"/>
    </source>
</evidence>
<sequence length="102" mass="10873">MCCMAEKSGLSSIILAALSHESLNGNDTITVLDGRSGSSHRMLLGFFHLVVFSWPRSDSSCANGVSTFPVQSENGSSFLLGVTPASLLMEIRDHCGVAAWRV</sequence>
<organism evidence="1 2">
    <name type="scientific">Hypsibius exemplaris</name>
    <name type="common">Freshwater tardigrade</name>
    <dbReference type="NCBI Taxonomy" id="2072580"/>
    <lineage>
        <taxon>Eukaryota</taxon>
        <taxon>Metazoa</taxon>
        <taxon>Ecdysozoa</taxon>
        <taxon>Tardigrada</taxon>
        <taxon>Eutardigrada</taxon>
        <taxon>Parachela</taxon>
        <taxon>Hypsibioidea</taxon>
        <taxon>Hypsibiidae</taxon>
        <taxon>Hypsibius</taxon>
    </lineage>
</organism>
<dbReference type="EMBL" id="MTYJ01000021">
    <property type="protein sequence ID" value="OQV21723.1"/>
    <property type="molecule type" value="Genomic_DNA"/>
</dbReference>
<dbReference type="Proteomes" id="UP000192578">
    <property type="component" value="Unassembled WGS sequence"/>
</dbReference>
<accession>A0A1W0X2K5</accession>
<keyword evidence="2" id="KW-1185">Reference proteome</keyword>
<protein>
    <submittedName>
        <fullName evidence="1">Uncharacterized protein</fullName>
    </submittedName>
</protein>
<dbReference type="AlphaFoldDB" id="A0A1W0X2K5"/>
<evidence type="ECO:0000313" key="2">
    <source>
        <dbReference type="Proteomes" id="UP000192578"/>
    </source>
</evidence>